<name>A0A124FXE0_9BACT</name>
<proteinExistence type="predicted"/>
<feature type="non-terminal residue" evidence="1">
    <location>
        <position position="52"/>
    </location>
</feature>
<reference evidence="2" key="1">
    <citation type="journal article" date="2015" name="MBio">
        <title>Genome-Resolved Metagenomic Analysis Reveals Roles for Candidate Phyla and Other Microbial Community Members in Biogeochemical Transformations in Oil Reservoirs.</title>
        <authorList>
            <person name="Hu P."/>
            <person name="Tom L."/>
            <person name="Singh A."/>
            <person name="Thomas B.C."/>
            <person name="Baker B.J."/>
            <person name="Piceno Y.M."/>
            <person name="Andersen G.L."/>
            <person name="Banfield J.F."/>
        </authorList>
    </citation>
    <scope>NUCLEOTIDE SEQUENCE [LARGE SCALE GENOMIC DNA]</scope>
</reference>
<comment type="caution">
    <text evidence="1">The sequence shown here is derived from an EMBL/GenBank/DDBJ whole genome shotgun (WGS) entry which is preliminary data.</text>
</comment>
<sequence length="52" mass="5893">MLEQENIVEPKITFPNRLLVNESINGIEVCHEIFPVGSSAFLSSFEDKDKAR</sequence>
<evidence type="ECO:0000313" key="1">
    <source>
        <dbReference type="EMBL" id="KUK77727.1"/>
    </source>
</evidence>
<gene>
    <name evidence="1" type="ORF">XD93_0125</name>
</gene>
<dbReference type="EMBL" id="LGGO01000009">
    <property type="protein sequence ID" value="KUK77727.1"/>
    <property type="molecule type" value="Genomic_DNA"/>
</dbReference>
<evidence type="ECO:0000313" key="2">
    <source>
        <dbReference type="Proteomes" id="UP000053904"/>
    </source>
</evidence>
<organism evidence="1 2">
    <name type="scientific">candidate division WS6 bacterium 34_10</name>
    <dbReference type="NCBI Taxonomy" id="1641389"/>
    <lineage>
        <taxon>Bacteria</taxon>
        <taxon>Candidatus Dojkabacteria</taxon>
    </lineage>
</organism>
<protein>
    <submittedName>
        <fullName evidence="1">Uncharacterized protein</fullName>
    </submittedName>
</protein>
<dbReference type="Proteomes" id="UP000053904">
    <property type="component" value="Unassembled WGS sequence"/>
</dbReference>
<accession>A0A124FXE0</accession>
<dbReference type="AlphaFoldDB" id="A0A124FXE0"/>